<keyword evidence="10 13" id="KW-1133">Transmembrane helix</keyword>
<keyword evidence="4" id="KW-1003">Cell membrane</keyword>
<keyword evidence="7" id="KW-0479">Metal-binding</keyword>
<evidence type="ECO:0000256" key="6">
    <source>
        <dbReference type="ARBA" id="ARBA00022692"/>
    </source>
</evidence>
<feature type="transmembrane region" description="Helical" evidence="13">
    <location>
        <begin position="61"/>
        <end position="78"/>
    </location>
</feature>
<keyword evidence="6 13" id="KW-0812">Transmembrane</keyword>
<dbReference type="PANTHER" id="PTHR35864:SF1">
    <property type="entry name" value="ZINC METALLOPROTEASE YWHC-RELATED"/>
    <property type="match status" value="1"/>
</dbReference>
<comment type="similarity">
    <text evidence="3">Belongs to the peptidase M50B family.</text>
</comment>
<evidence type="ECO:0000256" key="1">
    <source>
        <dbReference type="ARBA" id="ARBA00001947"/>
    </source>
</evidence>
<evidence type="ECO:0000256" key="3">
    <source>
        <dbReference type="ARBA" id="ARBA00007931"/>
    </source>
</evidence>
<feature type="transmembrane region" description="Helical" evidence="13">
    <location>
        <begin position="137"/>
        <end position="154"/>
    </location>
</feature>
<evidence type="ECO:0000256" key="5">
    <source>
        <dbReference type="ARBA" id="ARBA00022670"/>
    </source>
</evidence>
<evidence type="ECO:0000256" key="12">
    <source>
        <dbReference type="ARBA" id="ARBA00023136"/>
    </source>
</evidence>
<evidence type="ECO:0000313" key="15">
    <source>
        <dbReference type="EMBL" id="MDP5273075.1"/>
    </source>
</evidence>
<evidence type="ECO:0000256" key="11">
    <source>
        <dbReference type="ARBA" id="ARBA00023049"/>
    </source>
</evidence>
<dbReference type="GO" id="GO:0006508">
    <property type="term" value="P:proteolysis"/>
    <property type="evidence" value="ECO:0007669"/>
    <property type="project" value="UniProtKB-KW"/>
</dbReference>
<dbReference type="CDD" id="cd06158">
    <property type="entry name" value="S2P-M50_like_1"/>
    <property type="match status" value="1"/>
</dbReference>
<dbReference type="GO" id="GO:0008233">
    <property type="term" value="F:peptidase activity"/>
    <property type="evidence" value="ECO:0007669"/>
    <property type="project" value="UniProtKB-KW"/>
</dbReference>
<keyword evidence="16" id="KW-1185">Reference proteome</keyword>
<dbReference type="PANTHER" id="PTHR35864">
    <property type="entry name" value="ZINC METALLOPROTEASE MJ0611-RELATED"/>
    <property type="match status" value="1"/>
</dbReference>
<keyword evidence="12 13" id="KW-0472">Membrane</keyword>
<evidence type="ECO:0000256" key="8">
    <source>
        <dbReference type="ARBA" id="ARBA00022801"/>
    </source>
</evidence>
<feature type="transmembrane region" description="Helical" evidence="13">
    <location>
        <begin position="90"/>
        <end position="117"/>
    </location>
</feature>
<feature type="transmembrane region" description="Helical" evidence="13">
    <location>
        <begin position="183"/>
        <end position="206"/>
    </location>
</feature>
<dbReference type="InterPro" id="IPR008915">
    <property type="entry name" value="Peptidase_M50"/>
</dbReference>
<evidence type="ECO:0000256" key="13">
    <source>
        <dbReference type="SAM" id="Phobius"/>
    </source>
</evidence>
<comment type="caution">
    <text evidence="15">The sequence shown here is derived from an EMBL/GenBank/DDBJ whole genome shotgun (WGS) entry which is preliminary data.</text>
</comment>
<protein>
    <submittedName>
        <fullName evidence="15">Site-2 protease family protein</fullName>
    </submittedName>
</protein>
<keyword evidence="11" id="KW-0482">Metalloprotease</keyword>
<reference evidence="15 16" key="1">
    <citation type="submission" date="2023-08" db="EMBL/GenBank/DDBJ databases">
        <authorList>
            <person name="Park J.-S."/>
        </authorList>
    </citation>
    <scope>NUCLEOTIDE SEQUENCE [LARGE SCALE GENOMIC DNA]</scope>
    <source>
        <strain evidence="15 16">2205SS18-9</strain>
    </source>
</reference>
<feature type="domain" description="Peptidase M50" evidence="14">
    <location>
        <begin position="18"/>
        <end position="116"/>
    </location>
</feature>
<dbReference type="RefSeq" id="WP_305990367.1">
    <property type="nucleotide sequence ID" value="NZ_JAVAMP010000001.1"/>
</dbReference>
<dbReference type="EMBL" id="JAVAMP010000001">
    <property type="protein sequence ID" value="MDP5273075.1"/>
    <property type="molecule type" value="Genomic_DNA"/>
</dbReference>
<keyword evidence="9" id="KW-0862">Zinc</keyword>
<name>A0ABT9IWB6_9BACL</name>
<dbReference type="Proteomes" id="UP001231941">
    <property type="component" value="Unassembled WGS sequence"/>
</dbReference>
<evidence type="ECO:0000259" key="14">
    <source>
        <dbReference type="Pfam" id="PF02163"/>
    </source>
</evidence>
<dbReference type="InterPro" id="IPR052348">
    <property type="entry name" value="Metallopeptidase_M50B"/>
</dbReference>
<accession>A0ABT9IWB6</accession>
<feature type="domain" description="Peptidase M50" evidence="14">
    <location>
        <begin position="133"/>
        <end position="194"/>
    </location>
</feature>
<gene>
    <name evidence="15" type="ORF">Q5Y73_03065</name>
</gene>
<sequence>MEFLNQLLFFDISILPFVLLVLLISFTIHEFAHAYVAYKFGDPTAKELGRVTLNPQAHLDFFGLIVFLLAGFGWAKPVPVNRQLFKKPRLMGVVVSAVGPLSNLLLACLGFFIMHLLNYFSMDTWMSTNSFDAIDTFFRSFIGINILLFVFNLIPLPPLDGYRIIEDLVPNNIRAKMSKFEPYSIYIFLLLVLIPQLRMVTIQPILDLQMDVHYILERFFAFIF</sequence>
<keyword evidence="8" id="KW-0378">Hydrolase</keyword>
<dbReference type="InterPro" id="IPR044537">
    <property type="entry name" value="Rip2-like"/>
</dbReference>
<keyword evidence="5 15" id="KW-0645">Protease</keyword>
<evidence type="ECO:0000256" key="9">
    <source>
        <dbReference type="ARBA" id="ARBA00022833"/>
    </source>
</evidence>
<evidence type="ECO:0000256" key="4">
    <source>
        <dbReference type="ARBA" id="ARBA00022475"/>
    </source>
</evidence>
<dbReference type="Pfam" id="PF02163">
    <property type="entry name" value="Peptidase_M50"/>
    <property type="match status" value="2"/>
</dbReference>
<proteinExistence type="inferred from homology"/>
<evidence type="ECO:0000256" key="10">
    <source>
        <dbReference type="ARBA" id="ARBA00022989"/>
    </source>
</evidence>
<comment type="cofactor">
    <cofactor evidence="1">
        <name>Zn(2+)</name>
        <dbReference type="ChEBI" id="CHEBI:29105"/>
    </cofactor>
</comment>
<organism evidence="15 16">
    <name type="scientific">Chengkuizengella axinellae</name>
    <dbReference type="NCBI Taxonomy" id="3064388"/>
    <lineage>
        <taxon>Bacteria</taxon>
        <taxon>Bacillati</taxon>
        <taxon>Bacillota</taxon>
        <taxon>Bacilli</taxon>
        <taxon>Bacillales</taxon>
        <taxon>Paenibacillaceae</taxon>
        <taxon>Chengkuizengella</taxon>
    </lineage>
</organism>
<evidence type="ECO:0000256" key="7">
    <source>
        <dbReference type="ARBA" id="ARBA00022723"/>
    </source>
</evidence>
<comment type="subcellular location">
    <subcellularLocation>
        <location evidence="2">Cell membrane</location>
        <topology evidence="2">Multi-pass membrane protein</topology>
    </subcellularLocation>
</comment>
<feature type="transmembrane region" description="Helical" evidence="13">
    <location>
        <begin position="7"/>
        <end position="28"/>
    </location>
</feature>
<evidence type="ECO:0000256" key="2">
    <source>
        <dbReference type="ARBA" id="ARBA00004651"/>
    </source>
</evidence>
<evidence type="ECO:0000313" key="16">
    <source>
        <dbReference type="Proteomes" id="UP001231941"/>
    </source>
</evidence>